<feature type="domain" description="Alpha-D-phosphohexomutase alpha/beta/alpha" evidence="11">
    <location>
        <begin position="259"/>
        <end position="363"/>
    </location>
</feature>
<dbReference type="InterPro" id="IPR024086">
    <property type="entry name" value="GlmM_arc-type"/>
</dbReference>
<dbReference type="GO" id="GO:0005975">
    <property type="term" value="P:carbohydrate metabolic process"/>
    <property type="evidence" value="ECO:0007669"/>
    <property type="project" value="InterPro"/>
</dbReference>
<dbReference type="AlphaFoldDB" id="A0A518DQB2"/>
<dbReference type="Pfam" id="PF02878">
    <property type="entry name" value="PGM_PMM_I"/>
    <property type="match status" value="1"/>
</dbReference>
<dbReference type="Pfam" id="PF02880">
    <property type="entry name" value="PGM_PMM_III"/>
    <property type="match status" value="1"/>
</dbReference>
<gene>
    <name evidence="12" type="primary">glmM</name>
    <name evidence="12" type="ORF">Pla8534_17900</name>
</gene>
<evidence type="ECO:0000256" key="6">
    <source>
        <dbReference type="ARBA" id="ARBA00023235"/>
    </source>
</evidence>
<dbReference type="PANTHER" id="PTHR42946">
    <property type="entry name" value="PHOSPHOHEXOSE MUTASE"/>
    <property type="match status" value="1"/>
</dbReference>
<accession>A0A518DQB2</accession>
<evidence type="ECO:0000259" key="8">
    <source>
        <dbReference type="Pfam" id="PF00408"/>
    </source>
</evidence>
<dbReference type="Gene3D" id="3.30.310.50">
    <property type="entry name" value="Alpha-D-phosphohexomutase, C-terminal domain"/>
    <property type="match status" value="1"/>
</dbReference>
<dbReference type="Pfam" id="PF02879">
    <property type="entry name" value="PGM_PMM_II"/>
    <property type="match status" value="1"/>
</dbReference>
<dbReference type="InterPro" id="IPR005845">
    <property type="entry name" value="A-D-PHexomutase_a/b/a-II"/>
</dbReference>
<feature type="domain" description="Alpha-D-phosphohexomutase alpha/beta/alpha" evidence="10">
    <location>
        <begin position="153"/>
        <end position="252"/>
    </location>
</feature>
<feature type="domain" description="Alpha-D-phosphohexomutase C-terminal" evidence="8">
    <location>
        <begin position="379"/>
        <end position="441"/>
    </location>
</feature>
<dbReference type="GO" id="GO:0004615">
    <property type="term" value="F:phosphomannomutase activity"/>
    <property type="evidence" value="ECO:0007669"/>
    <property type="project" value="TreeGrafter"/>
</dbReference>
<dbReference type="OrthoDB" id="9806956at2"/>
<comment type="similarity">
    <text evidence="2 7">Belongs to the phosphohexose mutase family.</text>
</comment>
<sequence length="447" mass="47523">MAEPIISVSGLRGVIGESLTPPGAMRFVAAFVAELPPGPIVVTRDGRATGKLLAKAIHCTVGALGRDVIDADTAATPTTGVLVKKYGAAGGIQISASHNPPEYNGIKLFSDDGRVFTAVKGEAVLARYRNSQPAWSSHEAWGECRRCEDTTTQHLQRVLEQVDVEAIRRQAFRVLLDSNHGAGSILGRRLLAELGCQTVFLGDTPDGQFAHPPEPTAENLAGVRSAVVEASAAVGFCQDPDADRLALIDEQGRYIGEEYTLALCLDHVLQSRKGAVVANCATSRMNQDITEQHGSTYFRSAVGEANVADLMQAQQAVFGGEGNGGPIDPQVGYVRDSFVGMAFILDGLAARGGMLSSWADALPRYEIHKTKISLPPEKIPAGLAALQQHFADAEASLLDGLRLDWPDRWLLVRASNTEPIVRAIAEAKTLAAAEELCATAAQVLSQV</sequence>
<dbReference type="GO" id="GO:0008966">
    <property type="term" value="F:phosphoglucosamine mutase activity"/>
    <property type="evidence" value="ECO:0007669"/>
    <property type="project" value="UniProtKB-EC"/>
</dbReference>
<dbReference type="SUPFAM" id="SSF55957">
    <property type="entry name" value="Phosphoglucomutase, C-terminal domain"/>
    <property type="match status" value="1"/>
</dbReference>
<keyword evidence="4 7" id="KW-0479">Metal-binding</keyword>
<dbReference type="InterPro" id="IPR005846">
    <property type="entry name" value="A-D-PHexomutase_a/b/a-III"/>
</dbReference>
<dbReference type="GO" id="GO:0009252">
    <property type="term" value="P:peptidoglycan biosynthetic process"/>
    <property type="evidence" value="ECO:0007669"/>
    <property type="project" value="TreeGrafter"/>
</dbReference>
<evidence type="ECO:0000256" key="1">
    <source>
        <dbReference type="ARBA" id="ARBA00001946"/>
    </source>
</evidence>
<dbReference type="EMBL" id="CP036433">
    <property type="protein sequence ID" value="QDU94004.1"/>
    <property type="molecule type" value="Genomic_DNA"/>
</dbReference>
<dbReference type="GO" id="GO:0000287">
    <property type="term" value="F:magnesium ion binding"/>
    <property type="evidence" value="ECO:0007669"/>
    <property type="project" value="InterPro"/>
</dbReference>
<keyword evidence="3" id="KW-0597">Phosphoprotein</keyword>
<keyword evidence="13" id="KW-1185">Reference proteome</keyword>
<keyword evidence="6 12" id="KW-0413">Isomerase</keyword>
<dbReference type="InterPro" id="IPR005841">
    <property type="entry name" value="Alpha-D-phosphohexomutase_SF"/>
</dbReference>
<dbReference type="Proteomes" id="UP000317648">
    <property type="component" value="Chromosome"/>
</dbReference>
<dbReference type="GO" id="GO:0005829">
    <property type="term" value="C:cytosol"/>
    <property type="evidence" value="ECO:0007669"/>
    <property type="project" value="TreeGrafter"/>
</dbReference>
<evidence type="ECO:0000259" key="9">
    <source>
        <dbReference type="Pfam" id="PF02878"/>
    </source>
</evidence>
<dbReference type="InterPro" id="IPR036900">
    <property type="entry name" value="A-D-PHexomutase_C_sf"/>
</dbReference>
<evidence type="ECO:0000256" key="2">
    <source>
        <dbReference type="ARBA" id="ARBA00010231"/>
    </source>
</evidence>
<dbReference type="RefSeq" id="WP_145051689.1">
    <property type="nucleotide sequence ID" value="NZ_CP036433.1"/>
</dbReference>
<feature type="domain" description="Alpha-D-phosphohexomutase alpha/beta/alpha" evidence="9">
    <location>
        <begin position="9"/>
        <end position="130"/>
    </location>
</feature>
<dbReference type="PANTHER" id="PTHR42946:SF1">
    <property type="entry name" value="PHOSPHOGLUCOMUTASE (ALPHA-D-GLUCOSE-1,6-BISPHOSPHATE-DEPENDENT)"/>
    <property type="match status" value="1"/>
</dbReference>
<evidence type="ECO:0000313" key="12">
    <source>
        <dbReference type="EMBL" id="QDU94004.1"/>
    </source>
</evidence>
<protein>
    <submittedName>
        <fullName evidence="12">Phosphoglucosamine mutase</fullName>
        <ecNumber evidence="12">5.4.2.10</ecNumber>
    </submittedName>
</protein>
<dbReference type="GO" id="GO:0006048">
    <property type="term" value="P:UDP-N-acetylglucosamine biosynthetic process"/>
    <property type="evidence" value="ECO:0007669"/>
    <property type="project" value="TreeGrafter"/>
</dbReference>
<dbReference type="InterPro" id="IPR005843">
    <property type="entry name" value="A-D-PHexomutase_C"/>
</dbReference>
<dbReference type="SUPFAM" id="SSF53738">
    <property type="entry name" value="Phosphoglucomutase, first 3 domains"/>
    <property type="match status" value="3"/>
</dbReference>
<organism evidence="12 13">
    <name type="scientific">Lignipirellula cremea</name>
    <dbReference type="NCBI Taxonomy" id="2528010"/>
    <lineage>
        <taxon>Bacteria</taxon>
        <taxon>Pseudomonadati</taxon>
        <taxon>Planctomycetota</taxon>
        <taxon>Planctomycetia</taxon>
        <taxon>Pirellulales</taxon>
        <taxon>Pirellulaceae</taxon>
        <taxon>Lignipirellula</taxon>
    </lineage>
</organism>
<proteinExistence type="inferred from homology"/>
<evidence type="ECO:0000256" key="4">
    <source>
        <dbReference type="ARBA" id="ARBA00022723"/>
    </source>
</evidence>
<dbReference type="KEGG" id="lcre:Pla8534_17900"/>
<dbReference type="InterPro" id="IPR016066">
    <property type="entry name" value="A-D-PHexomutase_CS"/>
</dbReference>
<dbReference type="NCBIfam" id="TIGR03990">
    <property type="entry name" value="Arch_GlmM"/>
    <property type="match status" value="1"/>
</dbReference>
<evidence type="ECO:0000259" key="10">
    <source>
        <dbReference type="Pfam" id="PF02879"/>
    </source>
</evidence>
<dbReference type="InterPro" id="IPR016055">
    <property type="entry name" value="A-D-PHexomutase_a/b/a-I/II/III"/>
</dbReference>
<dbReference type="InterPro" id="IPR005844">
    <property type="entry name" value="A-D-PHexomutase_a/b/a-I"/>
</dbReference>
<dbReference type="PROSITE" id="PS00710">
    <property type="entry name" value="PGM_PMM"/>
    <property type="match status" value="1"/>
</dbReference>
<dbReference type="InterPro" id="IPR050060">
    <property type="entry name" value="Phosphoglucosamine_mutase"/>
</dbReference>
<evidence type="ECO:0000259" key="11">
    <source>
        <dbReference type="Pfam" id="PF02880"/>
    </source>
</evidence>
<keyword evidence="5 7" id="KW-0460">Magnesium</keyword>
<dbReference type="PRINTS" id="PR00509">
    <property type="entry name" value="PGMPMM"/>
</dbReference>
<evidence type="ECO:0000256" key="7">
    <source>
        <dbReference type="RuleBase" id="RU004326"/>
    </source>
</evidence>
<dbReference type="EC" id="5.4.2.10" evidence="12"/>
<name>A0A518DQB2_9BACT</name>
<reference evidence="12 13" key="1">
    <citation type="submission" date="2019-02" db="EMBL/GenBank/DDBJ databases">
        <title>Deep-cultivation of Planctomycetes and their phenomic and genomic characterization uncovers novel biology.</title>
        <authorList>
            <person name="Wiegand S."/>
            <person name="Jogler M."/>
            <person name="Boedeker C."/>
            <person name="Pinto D."/>
            <person name="Vollmers J."/>
            <person name="Rivas-Marin E."/>
            <person name="Kohn T."/>
            <person name="Peeters S.H."/>
            <person name="Heuer A."/>
            <person name="Rast P."/>
            <person name="Oberbeckmann S."/>
            <person name="Bunk B."/>
            <person name="Jeske O."/>
            <person name="Meyerdierks A."/>
            <person name="Storesund J.E."/>
            <person name="Kallscheuer N."/>
            <person name="Luecker S."/>
            <person name="Lage O.M."/>
            <person name="Pohl T."/>
            <person name="Merkel B.J."/>
            <person name="Hornburger P."/>
            <person name="Mueller R.-W."/>
            <person name="Bruemmer F."/>
            <person name="Labrenz M."/>
            <person name="Spormann A.M."/>
            <person name="Op den Camp H."/>
            <person name="Overmann J."/>
            <person name="Amann R."/>
            <person name="Jetten M.S.M."/>
            <person name="Mascher T."/>
            <person name="Medema M.H."/>
            <person name="Devos D.P."/>
            <person name="Kaster A.-K."/>
            <person name="Ovreas L."/>
            <person name="Rohde M."/>
            <person name="Galperin M.Y."/>
            <person name="Jogler C."/>
        </authorList>
    </citation>
    <scope>NUCLEOTIDE SEQUENCE [LARGE SCALE GENOMIC DNA]</scope>
    <source>
        <strain evidence="12 13">Pla85_3_4</strain>
    </source>
</reference>
<evidence type="ECO:0000256" key="5">
    <source>
        <dbReference type="ARBA" id="ARBA00022842"/>
    </source>
</evidence>
<dbReference type="Gene3D" id="3.40.120.10">
    <property type="entry name" value="Alpha-D-Glucose-1,6-Bisphosphate, subunit A, domain 3"/>
    <property type="match status" value="3"/>
</dbReference>
<dbReference type="Pfam" id="PF00408">
    <property type="entry name" value="PGM_PMM_IV"/>
    <property type="match status" value="1"/>
</dbReference>
<evidence type="ECO:0000256" key="3">
    <source>
        <dbReference type="ARBA" id="ARBA00022553"/>
    </source>
</evidence>
<comment type="cofactor">
    <cofactor evidence="1">
        <name>Mg(2+)</name>
        <dbReference type="ChEBI" id="CHEBI:18420"/>
    </cofactor>
</comment>
<evidence type="ECO:0000313" key="13">
    <source>
        <dbReference type="Proteomes" id="UP000317648"/>
    </source>
</evidence>